<evidence type="ECO:0000256" key="8">
    <source>
        <dbReference type="PIRSR" id="PIRSR001589-2"/>
    </source>
</evidence>
<comment type="caution">
    <text evidence="11">The sequence shown here is derived from an EMBL/GenBank/DDBJ whole genome shotgun (WGS) entry which is preliminary data.</text>
</comment>
<dbReference type="STRING" id="1802117.A3J54_02250"/>
<sequence>MCSVAGATNPDDVVEMLRTMKHRTPDGINQINDGKFCVGMGRLAIIDLVSSDLFPFQEGNLTLSFNGEIFNYVELREELKKRGHLFRTTSDTEVLLKCWKEWGADCLQKLNGMFAFALYDGHTITLARDIAGEKPLYIRRKNFAFASEAKALRWECEELPPAHMATYHLASGEFSLKQYWTFHPVELPAHDDEIQNRLEELLTDAVRIRTRSDVPYALYYSEGIDSTLISTFHDFTKKLTYHDGDYKEQFLTDFEKIVWHLDYPVKSFSAFALWQLAKEAHENGIRVILSGEGADELFGGYVRYVQPHFNYLAHQTYTSYKPMFQPARSVHESGWDEFNGNMQELLRMGDRMASAWGVENRCPFLDKRIIEFAFSLPHHLKIQGLQTKVILQRILKKRMPQYKDVEKKGLFVSVNNWLGVPHEQFGKETYLQKQRDIWNTFALQNYKLIQQIL</sequence>
<dbReference type="PROSITE" id="PS51278">
    <property type="entry name" value="GATASE_TYPE_2"/>
    <property type="match status" value="1"/>
</dbReference>
<keyword evidence="5 8" id="KW-0067">ATP-binding</keyword>
<dbReference type="PIRSF" id="PIRSF001589">
    <property type="entry name" value="Asn_synthetase_glu-h"/>
    <property type="match status" value="1"/>
</dbReference>
<evidence type="ECO:0000256" key="9">
    <source>
        <dbReference type="PIRSR" id="PIRSR001589-3"/>
    </source>
</evidence>
<dbReference type="Proteomes" id="UP000176576">
    <property type="component" value="Unassembled WGS sequence"/>
</dbReference>
<accession>A0A1G2GAY3</accession>
<feature type="domain" description="Glutamine amidotransferase type-2" evidence="10">
    <location>
        <begin position="2"/>
        <end position="180"/>
    </location>
</feature>
<dbReference type="PANTHER" id="PTHR43284">
    <property type="entry name" value="ASPARAGINE SYNTHETASE (GLUTAMINE-HYDROLYZING)"/>
    <property type="match status" value="1"/>
</dbReference>
<keyword evidence="6" id="KW-0315">Glutamine amidotransferase</keyword>
<dbReference type="CDD" id="cd00712">
    <property type="entry name" value="AsnB"/>
    <property type="match status" value="1"/>
</dbReference>
<feature type="binding site" evidence="8">
    <location>
        <begin position="290"/>
        <end position="291"/>
    </location>
    <ligand>
        <name>ATP</name>
        <dbReference type="ChEBI" id="CHEBI:30616"/>
    </ligand>
</feature>
<dbReference type="InterPro" id="IPR029055">
    <property type="entry name" value="Ntn_hydrolases_N"/>
</dbReference>
<dbReference type="GO" id="GO:0005829">
    <property type="term" value="C:cytosol"/>
    <property type="evidence" value="ECO:0007669"/>
    <property type="project" value="TreeGrafter"/>
</dbReference>
<evidence type="ECO:0000256" key="7">
    <source>
        <dbReference type="ARBA" id="ARBA00048741"/>
    </source>
</evidence>
<feature type="site" description="Important for beta-aspartyl-AMP intermediate formation" evidence="9">
    <location>
        <position position="292"/>
    </location>
</feature>
<evidence type="ECO:0000256" key="3">
    <source>
        <dbReference type="ARBA" id="ARBA00012737"/>
    </source>
</evidence>
<name>A0A1G2GAY3_9BACT</name>
<dbReference type="InterPro" id="IPR051786">
    <property type="entry name" value="ASN_synthetase/amidase"/>
</dbReference>
<dbReference type="AlphaFoldDB" id="A0A1G2GAY3"/>
<comment type="pathway">
    <text evidence="1">Amino-acid biosynthesis; L-asparagine biosynthesis; L-asparagine from L-aspartate (L-Gln route): step 1/1.</text>
</comment>
<dbReference type="InterPro" id="IPR014729">
    <property type="entry name" value="Rossmann-like_a/b/a_fold"/>
</dbReference>
<evidence type="ECO:0000259" key="10">
    <source>
        <dbReference type="PROSITE" id="PS51278"/>
    </source>
</evidence>
<comment type="similarity">
    <text evidence="2">Belongs to the asparagine synthetase family.</text>
</comment>
<dbReference type="Gene3D" id="3.60.20.10">
    <property type="entry name" value="Glutamine Phosphoribosylpyrophosphate, subunit 1, domain 1"/>
    <property type="match status" value="1"/>
</dbReference>
<protein>
    <recommendedName>
        <fullName evidence="3">asparagine synthase (glutamine-hydrolyzing)</fullName>
        <ecNumber evidence="3">6.3.5.4</ecNumber>
    </recommendedName>
</protein>
<dbReference type="InterPro" id="IPR006426">
    <property type="entry name" value="Asn_synth_AEB"/>
</dbReference>
<reference evidence="11 12" key="1">
    <citation type="journal article" date="2016" name="Nat. Commun.">
        <title>Thousands of microbial genomes shed light on interconnected biogeochemical processes in an aquifer system.</title>
        <authorList>
            <person name="Anantharaman K."/>
            <person name="Brown C.T."/>
            <person name="Hug L.A."/>
            <person name="Sharon I."/>
            <person name="Castelle C.J."/>
            <person name="Probst A.J."/>
            <person name="Thomas B.C."/>
            <person name="Singh A."/>
            <person name="Wilkins M.J."/>
            <person name="Karaoz U."/>
            <person name="Brodie E.L."/>
            <person name="Williams K.H."/>
            <person name="Hubbard S.S."/>
            <person name="Banfield J.F."/>
        </authorList>
    </citation>
    <scope>NUCLEOTIDE SEQUENCE [LARGE SCALE GENOMIC DNA]</scope>
</reference>
<feature type="binding site" evidence="8">
    <location>
        <position position="91"/>
    </location>
    <ligand>
        <name>L-glutamine</name>
        <dbReference type="ChEBI" id="CHEBI:58359"/>
    </ligand>
</feature>
<dbReference type="PANTHER" id="PTHR43284:SF1">
    <property type="entry name" value="ASPARAGINE SYNTHETASE"/>
    <property type="match status" value="1"/>
</dbReference>
<dbReference type="InterPro" id="IPR017932">
    <property type="entry name" value="GATase_2_dom"/>
</dbReference>
<dbReference type="InterPro" id="IPR001962">
    <property type="entry name" value="Asn_synthase"/>
</dbReference>
<dbReference type="Gene3D" id="3.40.50.620">
    <property type="entry name" value="HUPs"/>
    <property type="match status" value="2"/>
</dbReference>
<dbReference type="GO" id="GO:0004066">
    <property type="term" value="F:asparagine synthase (glutamine-hydrolyzing) activity"/>
    <property type="evidence" value="ECO:0007669"/>
    <property type="project" value="UniProtKB-EC"/>
</dbReference>
<dbReference type="SUPFAM" id="SSF52402">
    <property type="entry name" value="Adenine nucleotide alpha hydrolases-like"/>
    <property type="match status" value="1"/>
</dbReference>
<dbReference type="CDD" id="cd01991">
    <property type="entry name" value="Asn_synthase_B_C"/>
    <property type="match status" value="1"/>
</dbReference>
<dbReference type="EC" id="6.3.5.4" evidence="3"/>
<dbReference type="InterPro" id="IPR033738">
    <property type="entry name" value="AsnB_N"/>
</dbReference>
<gene>
    <name evidence="11" type="ORF">A3J54_02250</name>
</gene>
<dbReference type="GO" id="GO:0005524">
    <property type="term" value="F:ATP binding"/>
    <property type="evidence" value="ECO:0007669"/>
    <property type="project" value="UniProtKB-KW"/>
</dbReference>
<evidence type="ECO:0000313" key="12">
    <source>
        <dbReference type="Proteomes" id="UP000176576"/>
    </source>
</evidence>
<dbReference type="Pfam" id="PF00733">
    <property type="entry name" value="Asn_synthase"/>
    <property type="match status" value="2"/>
</dbReference>
<evidence type="ECO:0000256" key="6">
    <source>
        <dbReference type="ARBA" id="ARBA00022962"/>
    </source>
</evidence>
<dbReference type="SUPFAM" id="SSF56235">
    <property type="entry name" value="N-terminal nucleophile aminohydrolases (Ntn hydrolases)"/>
    <property type="match status" value="1"/>
</dbReference>
<proteinExistence type="inferred from homology"/>
<evidence type="ECO:0000256" key="1">
    <source>
        <dbReference type="ARBA" id="ARBA00005187"/>
    </source>
</evidence>
<keyword evidence="4 8" id="KW-0547">Nucleotide-binding</keyword>
<evidence type="ECO:0000256" key="2">
    <source>
        <dbReference type="ARBA" id="ARBA00005752"/>
    </source>
</evidence>
<dbReference type="Pfam" id="PF13537">
    <property type="entry name" value="GATase_7"/>
    <property type="match status" value="1"/>
</dbReference>
<dbReference type="EMBL" id="MHNN01000001">
    <property type="protein sequence ID" value="OGZ47384.1"/>
    <property type="molecule type" value="Genomic_DNA"/>
</dbReference>
<organism evidence="11 12">
    <name type="scientific">Candidatus Ryanbacteria bacterium RIFCSPHIGHO2_02_FULL_45_13b</name>
    <dbReference type="NCBI Taxonomy" id="1802117"/>
    <lineage>
        <taxon>Bacteria</taxon>
        <taxon>Candidatus Ryaniibacteriota</taxon>
    </lineage>
</organism>
<evidence type="ECO:0000256" key="5">
    <source>
        <dbReference type="ARBA" id="ARBA00022840"/>
    </source>
</evidence>
<evidence type="ECO:0000313" key="11">
    <source>
        <dbReference type="EMBL" id="OGZ47384.1"/>
    </source>
</evidence>
<evidence type="ECO:0000256" key="4">
    <source>
        <dbReference type="ARBA" id="ARBA00022741"/>
    </source>
</evidence>
<dbReference type="GO" id="GO:0006529">
    <property type="term" value="P:asparagine biosynthetic process"/>
    <property type="evidence" value="ECO:0007669"/>
    <property type="project" value="InterPro"/>
</dbReference>
<comment type="catalytic activity">
    <reaction evidence="7">
        <text>L-aspartate + L-glutamine + ATP + H2O = L-asparagine + L-glutamate + AMP + diphosphate + H(+)</text>
        <dbReference type="Rhea" id="RHEA:12228"/>
        <dbReference type="ChEBI" id="CHEBI:15377"/>
        <dbReference type="ChEBI" id="CHEBI:15378"/>
        <dbReference type="ChEBI" id="CHEBI:29985"/>
        <dbReference type="ChEBI" id="CHEBI:29991"/>
        <dbReference type="ChEBI" id="CHEBI:30616"/>
        <dbReference type="ChEBI" id="CHEBI:33019"/>
        <dbReference type="ChEBI" id="CHEBI:58048"/>
        <dbReference type="ChEBI" id="CHEBI:58359"/>
        <dbReference type="ChEBI" id="CHEBI:456215"/>
        <dbReference type="EC" id="6.3.5.4"/>
    </reaction>
</comment>